<feature type="region of interest" description="Disordered" evidence="1">
    <location>
        <begin position="192"/>
        <end position="231"/>
    </location>
</feature>
<keyword evidence="4" id="KW-1185">Reference proteome</keyword>
<feature type="domain" description="BACK" evidence="2">
    <location>
        <begin position="62"/>
        <end position="179"/>
    </location>
</feature>
<sequence>MLRCAYSGAAPAGAAAEQLLACMVLADRYQLRHCVEACGRAIRALDGVRVSWPAALALLRLPPGLQEAAAFSSLAEKAYQRVRADFQNVDVAFQRARLRAAFLQLPRGAVEHLLRAQELCTVSENTVFLAAASWLRAREREAAVAAEEGGAGAEGGDALELLRLVRYPHMSANFLAAVAGHEQLLRRHPDFQTRPIADRPPHLARPRGPSCHPSGVADPRGGRLLPRARGSEGATSAFTSYIARDDLHTAISKYRASSCRDATS</sequence>
<evidence type="ECO:0000256" key="1">
    <source>
        <dbReference type="SAM" id="MobiDB-lite"/>
    </source>
</evidence>
<dbReference type="STRING" id="145388.A0A0D2MLG5"/>
<accession>A0A0D2MLG5</accession>
<dbReference type="PANTHER" id="PTHR46336">
    <property type="entry name" value="OS02G0260700 PROTEIN"/>
    <property type="match status" value="1"/>
</dbReference>
<feature type="compositionally biased region" description="Basic and acidic residues" evidence="1">
    <location>
        <begin position="192"/>
        <end position="201"/>
    </location>
</feature>
<dbReference type="RefSeq" id="XP_013894670.1">
    <property type="nucleotide sequence ID" value="XM_014039216.1"/>
</dbReference>
<evidence type="ECO:0000313" key="3">
    <source>
        <dbReference type="EMBL" id="KIY95650.1"/>
    </source>
</evidence>
<dbReference type="AlphaFoldDB" id="A0A0D2MLG5"/>
<organism evidence="3 4">
    <name type="scientific">Monoraphidium neglectum</name>
    <dbReference type="NCBI Taxonomy" id="145388"/>
    <lineage>
        <taxon>Eukaryota</taxon>
        <taxon>Viridiplantae</taxon>
        <taxon>Chlorophyta</taxon>
        <taxon>core chlorophytes</taxon>
        <taxon>Chlorophyceae</taxon>
        <taxon>CS clade</taxon>
        <taxon>Sphaeropleales</taxon>
        <taxon>Selenastraceae</taxon>
        <taxon>Monoraphidium</taxon>
    </lineage>
</organism>
<dbReference type="EMBL" id="KK103399">
    <property type="protein sequence ID" value="KIY95650.1"/>
    <property type="molecule type" value="Genomic_DNA"/>
</dbReference>
<dbReference type="InterPro" id="IPR045890">
    <property type="entry name" value="POB1-like"/>
</dbReference>
<dbReference type="GeneID" id="25729661"/>
<dbReference type="Gene3D" id="1.25.40.420">
    <property type="match status" value="1"/>
</dbReference>
<dbReference type="PANTHER" id="PTHR46336:SF3">
    <property type="entry name" value="BTB_POZ DOMAIN-CONTAINING PROTEIN POB1"/>
    <property type="match status" value="1"/>
</dbReference>
<dbReference type="SMART" id="SM00875">
    <property type="entry name" value="BACK"/>
    <property type="match status" value="1"/>
</dbReference>
<dbReference type="Pfam" id="PF07707">
    <property type="entry name" value="BACK"/>
    <property type="match status" value="1"/>
</dbReference>
<name>A0A0D2MLG5_9CHLO</name>
<evidence type="ECO:0000313" key="4">
    <source>
        <dbReference type="Proteomes" id="UP000054498"/>
    </source>
</evidence>
<dbReference type="OrthoDB" id="531854at2759"/>
<dbReference type="InterPro" id="IPR011705">
    <property type="entry name" value="BACK"/>
</dbReference>
<evidence type="ECO:0000259" key="2">
    <source>
        <dbReference type="SMART" id="SM00875"/>
    </source>
</evidence>
<dbReference type="Proteomes" id="UP000054498">
    <property type="component" value="Unassembled WGS sequence"/>
</dbReference>
<protein>
    <recommendedName>
        <fullName evidence="2">BACK domain-containing protein</fullName>
    </recommendedName>
</protein>
<dbReference type="KEGG" id="mng:MNEG_12311"/>
<reference evidence="3 4" key="1">
    <citation type="journal article" date="2013" name="BMC Genomics">
        <title>Reconstruction of the lipid metabolism for the microalga Monoraphidium neglectum from its genome sequence reveals characteristics suitable for biofuel production.</title>
        <authorList>
            <person name="Bogen C."/>
            <person name="Al-Dilaimi A."/>
            <person name="Albersmeier A."/>
            <person name="Wichmann J."/>
            <person name="Grundmann M."/>
            <person name="Rupp O."/>
            <person name="Lauersen K.J."/>
            <person name="Blifernez-Klassen O."/>
            <person name="Kalinowski J."/>
            <person name="Goesmann A."/>
            <person name="Mussgnug J.H."/>
            <person name="Kruse O."/>
        </authorList>
    </citation>
    <scope>NUCLEOTIDE SEQUENCE [LARGE SCALE GENOMIC DNA]</scope>
    <source>
        <strain evidence="3 4">SAG 48.87</strain>
    </source>
</reference>
<proteinExistence type="predicted"/>
<gene>
    <name evidence="3" type="ORF">MNEG_12311</name>
</gene>